<dbReference type="EMBL" id="JAMXFF010000003">
    <property type="protein sequence ID" value="MCT7965321.1"/>
    <property type="molecule type" value="Genomic_DNA"/>
</dbReference>
<sequence length="70" mass="8005">MIILMSASHRSSESTIGELTEKILNSRRISRQDQSQLMRLLCGSYLGEREQDLVDKIYQGLHRGSIKVVE</sequence>
<accession>A0ABT2MKP6</accession>
<dbReference type="Proteomes" id="UP001525890">
    <property type="component" value="Unassembled WGS sequence"/>
</dbReference>
<protein>
    <submittedName>
        <fullName evidence="1">Uncharacterized protein</fullName>
    </submittedName>
</protein>
<evidence type="ECO:0000313" key="1">
    <source>
        <dbReference type="EMBL" id="MCT7965321.1"/>
    </source>
</evidence>
<organism evidence="1 2">
    <name type="scientific">Laspinema palackyanum D2a</name>
    <dbReference type="NCBI Taxonomy" id="2953684"/>
    <lineage>
        <taxon>Bacteria</taxon>
        <taxon>Bacillati</taxon>
        <taxon>Cyanobacteriota</taxon>
        <taxon>Cyanophyceae</taxon>
        <taxon>Oscillatoriophycideae</taxon>
        <taxon>Oscillatoriales</taxon>
        <taxon>Laspinemataceae</taxon>
        <taxon>Laspinema</taxon>
        <taxon>Laspinema palackyanum</taxon>
    </lineage>
</organism>
<reference evidence="1 2" key="1">
    <citation type="journal article" date="2022" name="Front. Microbiol.">
        <title>High genomic differentiation and limited gene flow indicate recent cryptic speciation within the genus Laspinema (cyanobacteria).</title>
        <authorList>
            <person name="Stanojkovic A."/>
            <person name="Skoupy S."/>
            <person name="Skaloud P."/>
            <person name="Dvorak P."/>
        </authorList>
    </citation>
    <scope>NUCLEOTIDE SEQUENCE [LARGE SCALE GENOMIC DNA]</scope>
    <source>
        <strain evidence="1 2">D2a</strain>
    </source>
</reference>
<keyword evidence="2" id="KW-1185">Reference proteome</keyword>
<name>A0ABT2MKP6_9CYAN</name>
<gene>
    <name evidence="1" type="ORF">NG799_03110</name>
</gene>
<proteinExistence type="predicted"/>
<comment type="caution">
    <text evidence="1">The sequence shown here is derived from an EMBL/GenBank/DDBJ whole genome shotgun (WGS) entry which is preliminary data.</text>
</comment>
<evidence type="ECO:0000313" key="2">
    <source>
        <dbReference type="Proteomes" id="UP001525890"/>
    </source>
</evidence>